<reference evidence="2 3" key="1">
    <citation type="submission" date="2019-03" db="EMBL/GenBank/DDBJ databases">
        <title>Rhodosporidium diobovatum UCD-FST 08-225 genome sequencing, assembly, and annotation.</title>
        <authorList>
            <person name="Fakankun I.U."/>
            <person name="Fristensky B."/>
            <person name="Levin D.B."/>
        </authorList>
    </citation>
    <scope>NUCLEOTIDE SEQUENCE [LARGE SCALE GENOMIC DNA]</scope>
    <source>
        <strain evidence="2 3">UCD-FST 08-225</strain>
    </source>
</reference>
<gene>
    <name evidence="2" type="ORF">DMC30DRAFT_278823</name>
</gene>
<keyword evidence="3" id="KW-1185">Reference proteome</keyword>
<feature type="compositionally biased region" description="Basic and acidic residues" evidence="1">
    <location>
        <begin position="84"/>
        <end position="100"/>
    </location>
</feature>
<organism evidence="2 3">
    <name type="scientific">Rhodotorula diobovata</name>
    <dbReference type="NCBI Taxonomy" id="5288"/>
    <lineage>
        <taxon>Eukaryota</taxon>
        <taxon>Fungi</taxon>
        <taxon>Dikarya</taxon>
        <taxon>Basidiomycota</taxon>
        <taxon>Pucciniomycotina</taxon>
        <taxon>Microbotryomycetes</taxon>
        <taxon>Sporidiobolales</taxon>
        <taxon>Sporidiobolaceae</taxon>
        <taxon>Rhodotorula</taxon>
    </lineage>
</organism>
<proteinExistence type="predicted"/>
<evidence type="ECO:0000256" key="1">
    <source>
        <dbReference type="SAM" id="MobiDB-lite"/>
    </source>
</evidence>
<name>A0A5C5G5K2_9BASI</name>
<protein>
    <submittedName>
        <fullName evidence="2">Uncharacterized protein</fullName>
    </submittedName>
</protein>
<dbReference type="Proteomes" id="UP000311382">
    <property type="component" value="Unassembled WGS sequence"/>
</dbReference>
<accession>A0A5C5G5K2</accession>
<dbReference type="EMBL" id="SOZI01000008">
    <property type="protein sequence ID" value="TNY23756.1"/>
    <property type="molecule type" value="Genomic_DNA"/>
</dbReference>
<dbReference type="AlphaFoldDB" id="A0A5C5G5K2"/>
<sequence length="175" mass="18355">MLTGNGTLLVPRTWGLWHKERGCAVSLASISTPSAAKRACRRPPCSAKADGSCPFPSFDPQTLGMCPDAALRAAHHHCRPRGRPRGESRRVGGMRGRGERATGCSGGSGGGKARRNPPLVGIRSCAHSCWRSSRRGGVELMKRASGGVERIWRVEDGVVASIGGAGGSLRTTSTP</sequence>
<evidence type="ECO:0000313" key="3">
    <source>
        <dbReference type="Proteomes" id="UP000311382"/>
    </source>
</evidence>
<feature type="region of interest" description="Disordered" evidence="1">
    <location>
        <begin position="77"/>
        <end position="117"/>
    </location>
</feature>
<evidence type="ECO:0000313" key="2">
    <source>
        <dbReference type="EMBL" id="TNY23756.1"/>
    </source>
</evidence>
<comment type="caution">
    <text evidence="2">The sequence shown here is derived from an EMBL/GenBank/DDBJ whole genome shotgun (WGS) entry which is preliminary data.</text>
</comment>